<protein>
    <submittedName>
        <fullName evidence="1">Uncharacterized protein</fullName>
    </submittedName>
</protein>
<dbReference type="EMBL" id="CABIJS010000333">
    <property type="protein sequence ID" value="VUZ49856.1"/>
    <property type="molecule type" value="Genomic_DNA"/>
</dbReference>
<accession>A0A564YRN5</accession>
<gene>
    <name evidence="1" type="ORF">WMSIL1_LOCUS8651</name>
</gene>
<organism evidence="1 2">
    <name type="scientific">Hymenolepis diminuta</name>
    <name type="common">Rat tapeworm</name>
    <dbReference type="NCBI Taxonomy" id="6216"/>
    <lineage>
        <taxon>Eukaryota</taxon>
        <taxon>Metazoa</taxon>
        <taxon>Spiralia</taxon>
        <taxon>Lophotrochozoa</taxon>
        <taxon>Platyhelminthes</taxon>
        <taxon>Cestoda</taxon>
        <taxon>Eucestoda</taxon>
        <taxon>Cyclophyllidea</taxon>
        <taxon>Hymenolepididae</taxon>
        <taxon>Hymenolepis</taxon>
    </lineage>
</organism>
<sequence>MTGIPNETRINMLLRKFSTSDHDLYLTYLLPLSLIDLTFEEAIEKCEKVFGNNTSL</sequence>
<evidence type="ECO:0000313" key="1">
    <source>
        <dbReference type="EMBL" id="VUZ49856.1"/>
    </source>
</evidence>
<dbReference type="AlphaFoldDB" id="A0A564YRN5"/>
<reference evidence="1 2" key="1">
    <citation type="submission" date="2019-07" db="EMBL/GenBank/DDBJ databases">
        <authorList>
            <person name="Jastrzebski P J."/>
            <person name="Paukszto L."/>
            <person name="Jastrzebski P J."/>
        </authorList>
    </citation>
    <scope>NUCLEOTIDE SEQUENCE [LARGE SCALE GENOMIC DNA]</scope>
    <source>
        <strain evidence="1 2">WMS-il1</strain>
    </source>
</reference>
<proteinExistence type="predicted"/>
<dbReference type="Proteomes" id="UP000321570">
    <property type="component" value="Unassembled WGS sequence"/>
</dbReference>
<evidence type="ECO:0000313" key="2">
    <source>
        <dbReference type="Proteomes" id="UP000321570"/>
    </source>
</evidence>
<feature type="non-terminal residue" evidence="1">
    <location>
        <position position="56"/>
    </location>
</feature>
<keyword evidence="2" id="KW-1185">Reference proteome</keyword>
<name>A0A564YRN5_HYMDI</name>